<evidence type="ECO:0000313" key="8">
    <source>
        <dbReference type="Proteomes" id="UP000591844"/>
    </source>
</evidence>
<dbReference type="Pfam" id="PF04055">
    <property type="entry name" value="Radical_SAM"/>
    <property type="match status" value="1"/>
</dbReference>
<evidence type="ECO:0000256" key="4">
    <source>
        <dbReference type="ARBA" id="ARBA00023004"/>
    </source>
</evidence>
<dbReference type="InterPro" id="IPR013785">
    <property type="entry name" value="Aldolase_TIM"/>
</dbReference>
<dbReference type="SFLD" id="SFLDS00029">
    <property type="entry name" value="Radical_SAM"/>
    <property type="match status" value="1"/>
</dbReference>
<keyword evidence="3" id="KW-0479">Metal-binding</keyword>
<sequence length="207" mass="24094">MTSHCNLGCDLCFRNPGILDNTTIEILSVIDKMYQIGFRKMGFTGGEPTSRKDYIELIKYAKRKGFLTYLSTVGHRFSMDHAQLNDILDWVGIPIDGVDKEVNIDIRSEKMSNQHHVVKNILKWLSSVNNKINIKLTTVVSNSNIGKLHDIISWVNRLPYNVQSWRFYQFCPLGVGKEKREKLEIDEYLFLSEMRILKRDFPDVPYF</sequence>
<dbReference type="GO" id="GO:0003824">
    <property type="term" value="F:catalytic activity"/>
    <property type="evidence" value="ECO:0007669"/>
    <property type="project" value="InterPro"/>
</dbReference>
<protein>
    <submittedName>
        <fullName evidence="7">Radical SAM protein</fullName>
    </submittedName>
</protein>
<evidence type="ECO:0000313" key="7">
    <source>
        <dbReference type="EMBL" id="NHB92706.1"/>
    </source>
</evidence>
<dbReference type="InterPro" id="IPR050377">
    <property type="entry name" value="Radical_SAM_PqqE_MftC-like"/>
</dbReference>
<reference evidence="7 8" key="1">
    <citation type="submission" date="2018-02" db="EMBL/GenBank/DDBJ databases">
        <authorList>
            <person name="Machado R.A."/>
        </authorList>
    </citation>
    <scope>NUCLEOTIDE SEQUENCE [LARGE SCALE GENOMIC DNA]</scope>
    <source>
        <strain evidence="7 8">DSM 19724</strain>
    </source>
</reference>
<keyword evidence="2" id="KW-0949">S-adenosyl-L-methionine</keyword>
<dbReference type="RefSeq" id="WP_166306538.1">
    <property type="nucleotide sequence ID" value="NZ_CAWPIB010000010.1"/>
</dbReference>
<dbReference type="SFLD" id="SFLDG01067">
    <property type="entry name" value="SPASM/twitch_domain_containing"/>
    <property type="match status" value="1"/>
</dbReference>
<dbReference type="PANTHER" id="PTHR11228:SF34">
    <property type="entry name" value="TUNGSTEN-CONTAINING ALDEHYDE FERREDOXIN OXIDOREDUCTASE COFACTOR MODIFYING PROTEIN"/>
    <property type="match status" value="1"/>
</dbReference>
<comment type="caution">
    <text evidence="7">The sequence shown here is derived from an EMBL/GenBank/DDBJ whole genome shotgun (WGS) entry which is preliminary data.</text>
</comment>
<dbReference type="PANTHER" id="PTHR11228">
    <property type="entry name" value="RADICAL SAM DOMAIN PROTEIN"/>
    <property type="match status" value="1"/>
</dbReference>
<dbReference type="GO" id="GO:0046872">
    <property type="term" value="F:metal ion binding"/>
    <property type="evidence" value="ECO:0007669"/>
    <property type="project" value="UniProtKB-KW"/>
</dbReference>
<dbReference type="Proteomes" id="UP000591844">
    <property type="component" value="Unassembled WGS sequence"/>
</dbReference>
<evidence type="ECO:0000259" key="6">
    <source>
        <dbReference type="PROSITE" id="PS51918"/>
    </source>
</evidence>
<gene>
    <name evidence="7" type="ORF">C5469_11305</name>
</gene>
<dbReference type="CDD" id="cd01335">
    <property type="entry name" value="Radical_SAM"/>
    <property type="match status" value="1"/>
</dbReference>
<keyword evidence="4" id="KW-0408">Iron</keyword>
<comment type="cofactor">
    <cofactor evidence="1">
        <name>[4Fe-4S] cluster</name>
        <dbReference type="ChEBI" id="CHEBI:49883"/>
    </cofactor>
</comment>
<organism evidence="7 8">
    <name type="scientific">Photorhabdus cinerea</name>
    <dbReference type="NCBI Taxonomy" id="471575"/>
    <lineage>
        <taxon>Bacteria</taxon>
        <taxon>Pseudomonadati</taxon>
        <taxon>Pseudomonadota</taxon>
        <taxon>Gammaproteobacteria</taxon>
        <taxon>Enterobacterales</taxon>
        <taxon>Morganellaceae</taxon>
        <taxon>Photorhabdus</taxon>
    </lineage>
</organism>
<feature type="domain" description="Radical SAM core" evidence="6">
    <location>
        <begin position="1"/>
        <end position="207"/>
    </location>
</feature>
<proteinExistence type="predicted"/>
<dbReference type="Gene3D" id="3.20.20.70">
    <property type="entry name" value="Aldolase class I"/>
    <property type="match status" value="1"/>
</dbReference>
<dbReference type="InterPro" id="IPR007197">
    <property type="entry name" value="rSAM"/>
</dbReference>
<accession>A0A7X5QE59</accession>
<evidence type="ECO:0000256" key="2">
    <source>
        <dbReference type="ARBA" id="ARBA00022691"/>
    </source>
</evidence>
<evidence type="ECO:0000256" key="1">
    <source>
        <dbReference type="ARBA" id="ARBA00001966"/>
    </source>
</evidence>
<evidence type="ECO:0000256" key="5">
    <source>
        <dbReference type="ARBA" id="ARBA00023014"/>
    </source>
</evidence>
<dbReference type="GO" id="GO:0051536">
    <property type="term" value="F:iron-sulfur cluster binding"/>
    <property type="evidence" value="ECO:0007669"/>
    <property type="project" value="UniProtKB-KW"/>
</dbReference>
<dbReference type="EMBL" id="PUJW01000010">
    <property type="protein sequence ID" value="NHB92706.1"/>
    <property type="molecule type" value="Genomic_DNA"/>
</dbReference>
<dbReference type="PROSITE" id="PS51918">
    <property type="entry name" value="RADICAL_SAM"/>
    <property type="match status" value="1"/>
</dbReference>
<keyword evidence="8" id="KW-1185">Reference proteome</keyword>
<dbReference type="SUPFAM" id="SSF102114">
    <property type="entry name" value="Radical SAM enzymes"/>
    <property type="match status" value="1"/>
</dbReference>
<evidence type="ECO:0000256" key="3">
    <source>
        <dbReference type="ARBA" id="ARBA00022723"/>
    </source>
</evidence>
<keyword evidence="5" id="KW-0411">Iron-sulfur</keyword>
<dbReference type="AlphaFoldDB" id="A0A7X5QE59"/>
<dbReference type="InterPro" id="IPR058240">
    <property type="entry name" value="rSAM_sf"/>
</dbReference>
<name>A0A7X5QE59_9GAMM</name>